<evidence type="ECO:0000256" key="5">
    <source>
        <dbReference type="ARBA" id="ARBA00012483"/>
    </source>
</evidence>
<organism evidence="21 22">
    <name type="scientific">Batrachochytrium salamandrivorans</name>
    <dbReference type="NCBI Taxonomy" id="1357716"/>
    <lineage>
        <taxon>Eukaryota</taxon>
        <taxon>Fungi</taxon>
        <taxon>Fungi incertae sedis</taxon>
        <taxon>Chytridiomycota</taxon>
        <taxon>Chytridiomycota incertae sedis</taxon>
        <taxon>Chytridiomycetes</taxon>
        <taxon>Rhizophydiales</taxon>
        <taxon>Rhizophydiales incertae sedis</taxon>
        <taxon>Batrachochytrium</taxon>
    </lineage>
</organism>
<keyword evidence="9" id="KW-0227">DNA damage</keyword>
<dbReference type="PANTHER" id="PTHR14134:SF2">
    <property type="entry name" value="E3 UBIQUITIN-PROTEIN LIGASE RAD18"/>
    <property type="match status" value="1"/>
</dbReference>
<dbReference type="PROSITE" id="PS00518">
    <property type="entry name" value="ZF_RING_1"/>
    <property type="match status" value="1"/>
</dbReference>
<evidence type="ECO:0000313" key="21">
    <source>
        <dbReference type="EMBL" id="KAH6601114.1"/>
    </source>
</evidence>
<evidence type="ECO:0000256" key="7">
    <source>
        <dbReference type="ARBA" id="ARBA00022679"/>
    </source>
</evidence>
<dbReference type="Proteomes" id="UP001648503">
    <property type="component" value="Unassembled WGS sequence"/>
</dbReference>
<dbReference type="PROSITE" id="PS50800">
    <property type="entry name" value="SAP"/>
    <property type="match status" value="1"/>
</dbReference>
<evidence type="ECO:0000256" key="10">
    <source>
        <dbReference type="ARBA" id="ARBA00022771"/>
    </source>
</evidence>
<keyword evidence="15" id="KW-0539">Nucleus</keyword>
<dbReference type="InterPro" id="IPR017907">
    <property type="entry name" value="Znf_RING_CS"/>
</dbReference>
<keyword evidence="13" id="KW-0238">DNA-binding</keyword>
<comment type="pathway">
    <text evidence="3">Protein modification; protein ubiquitination.</text>
</comment>
<sequence length="530" mass="58542">MAGNNTNGDDHINMGSPESDSRQNILLDAEENYSTEEWPTSLGPFRAMDEALQCPICKELLNAAMSLPCIHSFCSLCIRQHLLLKMRCPSCSKEVDGLHALKNNRVLDDLVSQLKSIRKDYMQKLILITSDQFVQRDLSPTSNLPLSVNVKAPLSPSDLGQEISLSDTPSRSQKRRLNELESSRTHSAKSDHHDDEDDFEVVSTAHSSKLALRPTRSVSGRTTRSALRSLSDRTKMSLSAGSVVEGASVAQNTRSVLAASASDDVSLNEYQPQGDSVVSCPICSKSLVARLLNSHLDYECGKSSRENSTGATIQRSSPKASKSIVFSASQSSLSSPLSKTVGKGSISKPSGSAKLSCFFKESHIVVPDMPELQRTPKAYQPYSLLNDAKIKKMLKNDGLNTSGSRKRLVDRHTEWTTRYNANLDSRTPVSDDALRNSLVEWDRVKNQDDLQRHDTSFRGSSTHQTTPQSQLAVEAHLEKYQSKFDALVNEVRARKIERKSKELLLQEKGEEDGVSAMRDRSDVFIDGLEG</sequence>
<reference evidence="21 22" key="1">
    <citation type="submission" date="2021-02" db="EMBL/GenBank/DDBJ databases">
        <title>Variation within the Batrachochytrium salamandrivorans European outbreak.</title>
        <authorList>
            <person name="Kelly M."/>
            <person name="Pasmans F."/>
            <person name="Shea T.P."/>
            <person name="Munoz J.F."/>
            <person name="Carranza S."/>
            <person name="Cuomo C.A."/>
            <person name="Martel A."/>
        </authorList>
    </citation>
    <scope>NUCLEOTIDE SEQUENCE [LARGE SCALE GENOMIC DNA]</scope>
    <source>
        <strain evidence="21 22">AMFP18/2</strain>
    </source>
</reference>
<dbReference type="InterPro" id="IPR013083">
    <property type="entry name" value="Znf_RING/FYVE/PHD"/>
</dbReference>
<evidence type="ECO:0000256" key="8">
    <source>
        <dbReference type="ARBA" id="ARBA00022723"/>
    </source>
</evidence>
<dbReference type="SMART" id="SM00184">
    <property type="entry name" value="RING"/>
    <property type="match status" value="1"/>
</dbReference>
<comment type="similarity">
    <text evidence="4">Belongs to the RAD18 family.</text>
</comment>
<dbReference type="InterPro" id="IPR003034">
    <property type="entry name" value="SAP_dom"/>
</dbReference>
<evidence type="ECO:0000256" key="1">
    <source>
        <dbReference type="ARBA" id="ARBA00000900"/>
    </source>
</evidence>
<evidence type="ECO:0000256" key="6">
    <source>
        <dbReference type="ARBA" id="ARBA00015551"/>
    </source>
</evidence>
<dbReference type="SMART" id="SM00734">
    <property type="entry name" value="ZnF_Rad18"/>
    <property type="match status" value="1"/>
</dbReference>
<proteinExistence type="inferred from homology"/>
<keyword evidence="8" id="KW-0479">Metal-binding</keyword>
<evidence type="ECO:0000256" key="4">
    <source>
        <dbReference type="ARBA" id="ARBA00009506"/>
    </source>
</evidence>
<gene>
    <name evidence="21" type="ORF">BASA50_001792</name>
</gene>
<dbReference type="InterPro" id="IPR039577">
    <property type="entry name" value="Rad18"/>
</dbReference>
<comment type="catalytic activity">
    <reaction evidence="1">
        <text>S-ubiquitinyl-[E2 ubiquitin-conjugating enzyme]-L-cysteine + [acceptor protein]-L-lysine = [E2 ubiquitin-conjugating enzyme]-L-cysteine + N(6)-ubiquitinyl-[acceptor protein]-L-lysine.</text>
        <dbReference type="EC" id="2.3.2.27"/>
    </reaction>
</comment>
<dbReference type="EMBL" id="JAFCIX010000017">
    <property type="protein sequence ID" value="KAH6601114.1"/>
    <property type="molecule type" value="Genomic_DNA"/>
</dbReference>
<feature type="domain" description="RING-type" evidence="19">
    <location>
        <begin position="54"/>
        <end position="92"/>
    </location>
</feature>
<feature type="domain" description="SAP" evidence="20">
    <location>
        <begin position="382"/>
        <end position="416"/>
    </location>
</feature>
<dbReference type="SUPFAM" id="SSF57850">
    <property type="entry name" value="RING/U-box"/>
    <property type="match status" value="1"/>
</dbReference>
<accession>A0ABQ8FN39</accession>
<keyword evidence="10 17" id="KW-0863">Zinc-finger</keyword>
<feature type="compositionally biased region" description="Polar residues" evidence="18">
    <location>
        <begin position="216"/>
        <end position="228"/>
    </location>
</feature>
<evidence type="ECO:0000256" key="11">
    <source>
        <dbReference type="ARBA" id="ARBA00022786"/>
    </source>
</evidence>
<feature type="region of interest" description="Disordered" evidence="18">
    <location>
        <begin position="508"/>
        <end position="530"/>
    </location>
</feature>
<name>A0ABQ8FN39_9FUNG</name>
<evidence type="ECO:0000256" key="17">
    <source>
        <dbReference type="PROSITE-ProRule" id="PRU00175"/>
    </source>
</evidence>
<evidence type="ECO:0000256" key="14">
    <source>
        <dbReference type="ARBA" id="ARBA00023204"/>
    </source>
</evidence>
<evidence type="ECO:0000256" key="16">
    <source>
        <dbReference type="ARBA" id="ARBA00031783"/>
    </source>
</evidence>
<evidence type="ECO:0000256" key="9">
    <source>
        <dbReference type="ARBA" id="ARBA00022763"/>
    </source>
</evidence>
<evidence type="ECO:0000256" key="18">
    <source>
        <dbReference type="SAM" id="MobiDB-lite"/>
    </source>
</evidence>
<protein>
    <recommendedName>
        <fullName evidence="6">Postreplication repair E3 ubiquitin-protein ligase RAD18</fullName>
        <ecNumber evidence="5">2.3.2.27</ecNumber>
    </recommendedName>
    <alternativeName>
        <fullName evidence="16">RING-type E3 ubiquitin transferase RAD18</fullName>
    </alternativeName>
</protein>
<keyword evidence="14" id="KW-0234">DNA repair</keyword>
<dbReference type="InterPro" id="IPR006642">
    <property type="entry name" value="Rad18_UBZ4"/>
</dbReference>
<dbReference type="Gene3D" id="3.30.40.10">
    <property type="entry name" value="Zinc/RING finger domain, C3HC4 (zinc finger)"/>
    <property type="match status" value="1"/>
</dbReference>
<evidence type="ECO:0000313" key="22">
    <source>
        <dbReference type="Proteomes" id="UP001648503"/>
    </source>
</evidence>
<dbReference type="PANTHER" id="PTHR14134">
    <property type="entry name" value="E3 UBIQUITIN-PROTEIN LIGASE RAD18"/>
    <property type="match status" value="1"/>
</dbReference>
<dbReference type="SMART" id="SM00513">
    <property type="entry name" value="SAP"/>
    <property type="match status" value="1"/>
</dbReference>
<feature type="region of interest" description="Disordered" evidence="18">
    <location>
        <begin position="1"/>
        <end position="21"/>
    </location>
</feature>
<keyword evidence="7" id="KW-0808">Transferase</keyword>
<keyword evidence="12" id="KW-0862">Zinc</keyword>
<evidence type="ECO:0000259" key="19">
    <source>
        <dbReference type="PROSITE" id="PS50089"/>
    </source>
</evidence>
<feature type="region of interest" description="Disordered" evidence="18">
    <location>
        <begin position="158"/>
        <end position="232"/>
    </location>
</feature>
<evidence type="ECO:0000256" key="3">
    <source>
        <dbReference type="ARBA" id="ARBA00004906"/>
    </source>
</evidence>
<evidence type="ECO:0000256" key="2">
    <source>
        <dbReference type="ARBA" id="ARBA00004123"/>
    </source>
</evidence>
<evidence type="ECO:0000259" key="20">
    <source>
        <dbReference type="PROSITE" id="PS50800"/>
    </source>
</evidence>
<dbReference type="InterPro" id="IPR001841">
    <property type="entry name" value="Znf_RING"/>
</dbReference>
<dbReference type="EC" id="2.3.2.27" evidence="5"/>
<feature type="compositionally biased region" description="Basic and acidic residues" evidence="18">
    <location>
        <begin position="176"/>
        <end position="193"/>
    </location>
</feature>
<comment type="caution">
    <text evidence="21">The sequence shown here is derived from an EMBL/GenBank/DDBJ whole genome shotgun (WGS) entry which is preliminary data.</text>
</comment>
<comment type="subcellular location">
    <subcellularLocation>
        <location evidence="2">Nucleus</location>
    </subcellularLocation>
</comment>
<keyword evidence="11" id="KW-0833">Ubl conjugation pathway</keyword>
<evidence type="ECO:0000256" key="12">
    <source>
        <dbReference type="ARBA" id="ARBA00022833"/>
    </source>
</evidence>
<dbReference type="PROSITE" id="PS50089">
    <property type="entry name" value="ZF_RING_2"/>
    <property type="match status" value="1"/>
</dbReference>
<evidence type="ECO:0000256" key="15">
    <source>
        <dbReference type="ARBA" id="ARBA00023242"/>
    </source>
</evidence>
<dbReference type="Pfam" id="PF13923">
    <property type="entry name" value="zf-C3HC4_2"/>
    <property type="match status" value="1"/>
</dbReference>
<keyword evidence="22" id="KW-1185">Reference proteome</keyword>
<evidence type="ECO:0000256" key="13">
    <source>
        <dbReference type="ARBA" id="ARBA00023125"/>
    </source>
</evidence>